<organism evidence="4 5">
    <name type="scientific">Vanilla planifolia</name>
    <name type="common">Vanilla</name>
    <dbReference type="NCBI Taxonomy" id="51239"/>
    <lineage>
        <taxon>Eukaryota</taxon>
        <taxon>Viridiplantae</taxon>
        <taxon>Streptophyta</taxon>
        <taxon>Embryophyta</taxon>
        <taxon>Tracheophyta</taxon>
        <taxon>Spermatophyta</taxon>
        <taxon>Magnoliopsida</taxon>
        <taxon>Liliopsida</taxon>
        <taxon>Asparagales</taxon>
        <taxon>Orchidaceae</taxon>
        <taxon>Vanilloideae</taxon>
        <taxon>Vanilleae</taxon>
        <taxon>Vanilla</taxon>
    </lineage>
</organism>
<feature type="domain" description="ABC transporter" evidence="3">
    <location>
        <begin position="303"/>
        <end position="452"/>
    </location>
</feature>
<protein>
    <recommendedName>
        <fullName evidence="3">ABC transporter domain-containing protein</fullName>
    </recommendedName>
</protein>
<dbReference type="Gene3D" id="3.40.50.300">
    <property type="entry name" value="P-loop containing nucleotide triphosphate hydrolases"/>
    <property type="match status" value="1"/>
</dbReference>
<dbReference type="Proteomes" id="UP000636800">
    <property type="component" value="Unassembled WGS sequence"/>
</dbReference>
<dbReference type="GO" id="GO:0005886">
    <property type="term" value="C:plasma membrane"/>
    <property type="evidence" value="ECO:0007669"/>
    <property type="project" value="UniProtKB-ARBA"/>
</dbReference>
<proteinExistence type="predicted"/>
<comment type="caution">
    <text evidence="4">The sequence shown here is derived from an EMBL/GenBank/DDBJ whole genome shotgun (WGS) entry which is preliminary data.</text>
</comment>
<keyword evidence="5" id="KW-1185">Reference proteome</keyword>
<keyword evidence="2" id="KW-1133">Transmembrane helix</keyword>
<dbReference type="InterPro" id="IPR003439">
    <property type="entry name" value="ABC_transporter-like_ATP-bd"/>
</dbReference>
<dbReference type="FunFam" id="3.40.50.300:FF:003489">
    <property type="entry name" value="ABC transporter G family member 39"/>
    <property type="match status" value="1"/>
</dbReference>
<accession>A0A835U4N6</accession>
<dbReference type="Pfam" id="PF00005">
    <property type="entry name" value="ABC_tran"/>
    <property type="match status" value="1"/>
</dbReference>
<dbReference type="AlphaFoldDB" id="A0A835U4N6"/>
<dbReference type="GO" id="GO:0140359">
    <property type="term" value="F:ABC-type transporter activity"/>
    <property type="evidence" value="ECO:0007669"/>
    <property type="project" value="InterPro"/>
</dbReference>
<dbReference type="PANTHER" id="PTHR19241">
    <property type="entry name" value="ATP-BINDING CASSETTE TRANSPORTER"/>
    <property type="match status" value="1"/>
</dbReference>
<keyword evidence="1" id="KW-0813">Transport</keyword>
<evidence type="ECO:0000256" key="1">
    <source>
        <dbReference type="ARBA" id="ARBA00022448"/>
    </source>
</evidence>
<evidence type="ECO:0000256" key="2">
    <source>
        <dbReference type="SAM" id="Phobius"/>
    </source>
</evidence>
<keyword evidence="2" id="KW-0812">Transmembrane</keyword>
<reference evidence="4 5" key="1">
    <citation type="journal article" date="2020" name="Nat. Food">
        <title>A phased Vanilla planifolia genome enables genetic improvement of flavour and production.</title>
        <authorList>
            <person name="Hasing T."/>
            <person name="Tang H."/>
            <person name="Brym M."/>
            <person name="Khazi F."/>
            <person name="Huang T."/>
            <person name="Chambers A.H."/>
        </authorList>
    </citation>
    <scope>NUCLEOTIDE SEQUENCE [LARGE SCALE GENOMIC DNA]</scope>
    <source>
        <tissue evidence="4">Leaf</tissue>
    </source>
</reference>
<sequence>MSVELSNHPGQASKLLKISCWSWKKQRSKAKIIPNPDIDTYMKILGLETCSETIIGDAVKRDIRWSKEKVNNRCPQRKGADFLQEVISKKDQAQYWYIQDKSYNYITTDKFVKAFQDSTIGKKLEEELSKPYDKRKSNENAFVFSSHSITKWEMLRTCMDRELFTFEAELICLPLQNYPVESFLWTAITYYGIGYSHETERQVSMPFLGTLWTASGINIFFRLLASVTRKPHTAALSGSLSLLGSFMFSGFILPQYPGASKATISNKKFKALRQLDKPNIDEQLESNSAEEPNTYTSFTKAAFRPGILTALMGISGAGKTTLMDVLCGRKTRGTIEGEIRIGGYPKVQETFTRISGYCEQNDIHSPHITIEESIMYSAWLRLPQRISPQTKEHNGINVHCYNILRDKQLLTVLPMIARERLVFYRERSAGMYPSYVYALAQVIIEMPYIFILAVTYTIITFPTIVSGLT</sequence>
<dbReference type="GO" id="GO:0016887">
    <property type="term" value="F:ATP hydrolysis activity"/>
    <property type="evidence" value="ECO:0007669"/>
    <property type="project" value="InterPro"/>
</dbReference>
<dbReference type="SUPFAM" id="SSF52540">
    <property type="entry name" value="P-loop containing nucleoside triphosphate hydrolases"/>
    <property type="match status" value="1"/>
</dbReference>
<evidence type="ECO:0000259" key="3">
    <source>
        <dbReference type="Pfam" id="PF00005"/>
    </source>
</evidence>
<evidence type="ECO:0000313" key="4">
    <source>
        <dbReference type="EMBL" id="KAG0448628.1"/>
    </source>
</evidence>
<name>A0A835U4N6_VANPL</name>
<dbReference type="EMBL" id="JADCNL010000299">
    <property type="protein sequence ID" value="KAG0448628.1"/>
    <property type="molecule type" value="Genomic_DNA"/>
</dbReference>
<gene>
    <name evidence="4" type="ORF">HPP92_027743</name>
</gene>
<keyword evidence="2" id="KW-0472">Membrane</keyword>
<dbReference type="InterPro" id="IPR027417">
    <property type="entry name" value="P-loop_NTPase"/>
</dbReference>
<dbReference type="GO" id="GO:0005524">
    <property type="term" value="F:ATP binding"/>
    <property type="evidence" value="ECO:0007669"/>
    <property type="project" value="InterPro"/>
</dbReference>
<evidence type="ECO:0000313" key="5">
    <source>
        <dbReference type="Proteomes" id="UP000636800"/>
    </source>
</evidence>
<feature type="transmembrane region" description="Helical" evidence="2">
    <location>
        <begin position="435"/>
        <end position="459"/>
    </location>
</feature>